<dbReference type="GO" id="GO:0010506">
    <property type="term" value="P:regulation of autophagy"/>
    <property type="evidence" value="ECO:0007669"/>
    <property type="project" value="InterPro"/>
</dbReference>
<dbReference type="EMBL" id="JAAAHW010003714">
    <property type="protein sequence ID" value="KAF9981336.1"/>
    <property type="molecule type" value="Genomic_DNA"/>
</dbReference>
<keyword evidence="1" id="KW-0067">ATP-binding</keyword>
<dbReference type="Proteomes" id="UP000749646">
    <property type="component" value="Unassembled WGS sequence"/>
</dbReference>
<feature type="region of interest" description="Disordered" evidence="2">
    <location>
        <begin position="430"/>
        <end position="468"/>
    </location>
</feature>
<dbReference type="SMART" id="SM00220">
    <property type="entry name" value="S_TKc"/>
    <property type="match status" value="1"/>
</dbReference>
<dbReference type="GO" id="GO:0005737">
    <property type="term" value="C:cytoplasm"/>
    <property type="evidence" value="ECO:0007669"/>
    <property type="project" value="TreeGrafter"/>
</dbReference>
<feature type="compositionally biased region" description="Low complexity" evidence="2">
    <location>
        <begin position="430"/>
        <end position="440"/>
    </location>
</feature>
<dbReference type="CDD" id="cd14008">
    <property type="entry name" value="STKc_LKB1_CaMKK"/>
    <property type="match status" value="1"/>
</dbReference>
<dbReference type="InterPro" id="IPR000719">
    <property type="entry name" value="Prot_kinase_dom"/>
</dbReference>
<dbReference type="GO" id="GO:0005524">
    <property type="term" value="F:ATP binding"/>
    <property type="evidence" value="ECO:0007669"/>
    <property type="project" value="UniProtKB-UniRule"/>
</dbReference>
<dbReference type="Gene3D" id="1.10.510.10">
    <property type="entry name" value="Transferase(Phosphotransferase) domain 1"/>
    <property type="match status" value="1"/>
</dbReference>
<accession>A0A9P6M931</accession>
<feature type="non-terminal residue" evidence="4">
    <location>
        <position position="468"/>
    </location>
</feature>
<comment type="caution">
    <text evidence="4">The sequence shown here is derived from an EMBL/GenBank/DDBJ whole genome shotgun (WGS) entry which is preliminary data.</text>
</comment>
<dbReference type="PROSITE" id="PS00107">
    <property type="entry name" value="PROTEIN_KINASE_ATP"/>
    <property type="match status" value="1"/>
</dbReference>
<evidence type="ECO:0000256" key="1">
    <source>
        <dbReference type="PROSITE-ProRule" id="PRU10141"/>
    </source>
</evidence>
<dbReference type="OrthoDB" id="68483at2759"/>
<dbReference type="SUPFAM" id="SSF56112">
    <property type="entry name" value="Protein kinase-like (PK-like)"/>
    <property type="match status" value="1"/>
</dbReference>
<dbReference type="AlphaFoldDB" id="A0A9P6M931"/>
<evidence type="ECO:0000313" key="5">
    <source>
        <dbReference type="Proteomes" id="UP000749646"/>
    </source>
</evidence>
<dbReference type="Pfam" id="PF00069">
    <property type="entry name" value="Pkinase"/>
    <property type="match status" value="1"/>
</dbReference>
<dbReference type="Gene3D" id="3.30.200.20">
    <property type="entry name" value="Phosphorylase Kinase, domain 1"/>
    <property type="match status" value="1"/>
</dbReference>
<feature type="compositionally biased region" description="Low complexity" evidence="2">
    <location>
        <begin position="367"/>
        <end position="383"/>
    </location>
</feature>
<name>A0A9P6M931_9FUNG</name>
<evidence type="ECO:0000256" key="2">
    <source>
        <dbReference type="SAM" id="MobiDB-lite"/>
    </source>
</evidence>
<protein>
    <recommendedName>
        <fullName evidence="3">Protein kinase domain-containing protein</fullName>
    </recommendedName>
</protein>
<dbReference type="PANTHER" id="PTHR24348">
    <property type="entry name" value="SERINE/THREONINE-PROTEIN KINASE UNC-51-RELATED"/>
    <property type="match status" value="1"/>
</dbReference>
<dbReference type="InterPro" id="IPR011009">
    <property type="entry name" value="Kinase-like_dom_sf"/>
</dbReference>
<keyword evidence="5" id="KW-1185">Reference proteome</keyword>
<reference evidence="4" key="1">
    <citation type="journal article" date="2020" name="Fungal Divers.">
        <title>Resolving the Mortierellaceae phylogeny through synthesis of multi-gene phylogenetics and phylogenomics.</title>
        <authorList>
            <person name="Vandepol N."/>
            <person name="Liber J."/>
            <person name="Desiro A."/>
            <person name="Na H."/>
            <person name="Kennedy M."/>
            <person name="Barry K."/>
            <person name="Grigoriev I.V."/>
            <person name="Miller A.N."/>
            <person name="O'Donnell K."/>
            <person name="Stajich J.E."/>
            <person name="Bonito G."/>
        </authorList>
    </citation>
    <scope>NUCLEOTIDE SEQUENCE</scope>
    <source>
        <strain evidence="4">MES-2147</strain>
    </source>
</reference>
<evidence type="ECO:0000313" key="4">
    <source>
        <dbReference type="EMBL" id="KAF9981336.1"/>
    </source>
</evidence>
<feature type="binding site" evidence="1">
    <location>
        <position position="61"/>
    </location>
    <ligand>
        <name>ATP</name>
        <dbReference type="ChEBI" id="CHEBI:30616"/>
    </ligand>
</feature>
<sequence length="468" mass="51710">RGSAQLSKPIEVKETLNACVTQTADGLQLGPYVLKKIIGKGAYGIVNLGYNLEDGEYYAIKEFSKSMLRKKDRTNLYKLGRGSRRRRGPESTLDDNSSPLELIRGEIAILKKLNHDNIVKLYEVLDASAEDSMFMVHVHDIVHRDIKPDNLLRSSDGTLKIVDFGVSKMFSKKGDDMTERTAGSPAFMAPELCRLNHGEISGRAADVWSMGVTLYCIRYGKLPFRSRTPMDLKRVIRGEAPDLEAEKDPRFKRLMTRLLQKEPSKRITIDELRVDPWLTDDGRAPLMSKDENTQNVVTEVTEDDMQGAFKNTNKMVTLVGVSIEKIARVDVRVVSMFKRLISRSPSPAIPGVAVAAAENNGDDDDSATISSGSSIPSTSSSPIIRSEHYMGAEEKTVDIPPIQITSVVSDEPSIECVVVVEDQEKEKYFSSTTSVISSSTAGESIATKPSKDMDVAPEISRTSWQGSQ</sequence>
<dbReference type="PROSITE" id="PS50011">
    <property type="entry name" value="PROTEIN_KINASE_DOM"/>
    <property type="match status" value="1"/>
</dbReference>
<proteinExistence type="predicted"/>
<dbReference type="GO" id="GO:0004674">
    <property type="term" value="F:protein serine/threonine kinase activity"/>
    <property type="evidence" value="ECO:0007669"/>
    <property type="project" value="InterPro"/>
</dbReference>
<keyword evidence="1" id="KW-0547">Nucleotide-binding</keyword>
<dbReference type="InterPro" id="IPR045269">
    <property type="entry name" value="Atg1-like"/>
</dbReference>
<dbReference type="InterPro" id="IPR017441">
    <property type="entry name" value="Protein_kinase_ATP_BS"/>
</dbReference>
<feature type="domain" description="Protein kinase" evidence="3">
    <location>
        <begin position="32"/>
        <end position="278"/>
    </location>
</feature>
<evidence type="ECO:0000259" key="3">
    <source>
        <dbReference type="PROSITE" id="PS50011"/>
    </source>
</evidence>
<feature type="region of interest" description="Disordered" evidence="2">
    <location>
        <begin position="359"/>
        <end position="383"/>
    </location>
</feature>
<organism evidence="4 5">
    <name type="scientific">Modicella reniformis</name>
    <dbReference type="NCBI Taxonomy" id="1440133"/>
    <lineage>
        <taxon>Eukaryota</taxon>
        <taxon>Fungi</taxon>
        <taxon>Fungi incertae sedis</taxon>
        <taxon>Mucoromycota</taxon>
        <taxon>Mortierellomycotina</taxon>
        <taxon>Mortierellomycetes</taxon>
        <taxon>Mortierellales</taxon>
        <taxon>Mortierellaceae</taxon>
        <taxon>Modicella</taxon>
    </lineage>
</organism>
<dbReference type="PANTHER" id="PTHR24348:SF72">
    <property type="entry name" value="SERINE_THREONINE PROTEIN KINASE"/>
    <property type="match status" value="1"/>
</dbReference>
<gene>
    <name evidence="4" type="ORF">BGZ65_004063</name>
</gene>